<dbReference type="EMBL" id="QJKJ01013343">
    <property type="protein sequence ID" value="RDX66650.1"/>
    <property type="molecule type" value="Genomic_DNA"/>
</dbReference>
<keyword evidence="6 8" id="KW-0472">Membrane</keyword>
<dbReference type="Gene3D" id="1.10.357.140">
    <property type="entry name" value="UbiA prenyltransferase"/>
    <property type="match status" value="1"/>
</dbReference>
<gene>
    <name evidence="9" type="primary">COX10</name>
    <name evidence="9" type="ORF">CR513_54563</name>
</gene>
<dbReference type="OrthoDB" id="5211at2759"/>
<reference evidence="9" key="1">
    <citation type="submission" date="2018-05" db="EMBL/GenBank/DDBJ databases">
        <title>Draft genome of Mucuna pruriens seed.</title>
        <authorList>
            <person name="Nnadi N.E."/>
            <person name="Vos R."/>
            <person name="Hasami M.H."/>
            <person name="Devisetty U.K."/>
            <person name="Aguiy J.C."/>
        </authorList>
    </citation>
    <scope>NUCLEOTIDE SEQUENCE [LARGE SCALE GENOMIC DNA]</scope>
    <source>
        <strain evidence="9">JCA_2017</strain>
    </source>
</reference>
<organism evidence="9 10">
    <name type="scientific">Mucuna pruriens</name>
    <name type="common">Velvet bean</name>
    <name type="synonym">Dolichos pruriens</name>
    <dbReference type="NCBI Taxonomy" id="157652"/>
    <lineage>
        <taxon>Eukaryota</taxon>
        <taxon>Viridiplantae</taxon>
        <taxon>Streptophyta</taxon>
        <taxon>Embryophyta</taxon>
        <taxon>Tracheophyta</taxon>
        <taxon>Spermatophyta</taxon>
        <taxon>Magnoliopsida</taxon>
        <taxon>eudicotyledons</taxon>
        <taxon>Gunneridae</taxon>
        <taxon>Pentapetalae</taxon>
        <taxon>rosids</taxon>
        <taxon>fabids</taxon>
        <taxon>Fabales</taxon>
        <taxon>Fabaceae</taxon>
        <taxon>Papilionoideae</taxon>
        <taxon>50 kb inversion clade</taxon>
        <taxon>NPAAA clade</taxon>
        <taxon>indigoferoid/millettioid clade</taxon>
        <taxon>Phaseoleae</taxon>
        <taxon>Mucuna</taxon>
    </lineage>
</organism>
<protein>
    <recommendedName>
        <fullName evidence="7">Heme O synthase</fullName>
    </recommendedName>
</protein>
<evidence type="ECO:0000256" key="3">
    <source>
        <dbReference type="ARBA" id="ARBA00022692"/>
    </source>
</evidence>
<dbReference type="GO" id="GO:0006784">
    <property type="term" value="P:heme A biosynthetic process"/>
    <property type="evidence" value="ECO:0007669"/>
    <property type="project" value="TreeGrafter"/>
</dbReference>
<dbReference type="InterPro" id="IPR000537">
    <property type="entry name" value="UbiA_prenyltransferase"/>
</dbReference>
<dbReference type="GO" id="GO:0008495">
    <property type="term" value="F:protoheme IX farnesyltransferase activity"/>
    <property type="evidence" value="ECO:0007669"/>
    <property type="project" value="InterPro"/>
</dbReference>
<keyword evidence="4 8" id="KW-1133">Transmembrane helix</keyword>
<dbReference type="GO" id="GO:0016020">
    <property type="term" value="C:membrane"/>
    <property type="evidence" value="ECO:0007669"/>
    <property type="project" value="UniProtKB-SubCell"/>
</dbReference>
<proteinExistence type="predicted"/>
<dbReference type="FunFam" id="1.10.357.140:FF:000006">
    <property type="entry name" value="Protoheme IX farnesyltransferase, mitochondrial"/>
    <property type="match status" value="1"/>
</dbReference>
<feature type="non-terminal residue" evidence="9">
    <location>
        <position position="1"/>
    </location>
</feature>
<accession>A0A371EKT7</accession>
<dbReference type="Proteomes" id="UP000257109">
    <property type="component" value="Unassembled WGS sequence"/>
</dbReference>
<evidence type="ECO:0000256" key="7">
    <source>
        <dbReference type="ARBA" id="ARBA00030253"/>
    </source>
</evidence>
<keyword evidence="2" id="KW-0808">Transferase</keyword>
<dbReference type="CDD" id="cd13957">
    <property type="entry name" value="PT_UbiA_Cox10"/>
    <property type="match status" value="1"/>
</dbReference>
<evidence type="ECO:0000256" key="5">
    <source>
        <dbReference type="ARBA" id="ARBA00023133"/>
    </source>
</evidence>
<dbReference type="PANTHER" id="PTHR43448">
    <property type="entry name" value="PROTOHEME IX FARNESYLTRANSFERASE, MITOCHONDRIAL"/>
    <property type="match status" value="1"/>
</dbReference>
<keyword evidence="5" id="KW-0350">Heme biosynthesis</keyword>
<dbReference type="GO" id="GO:0005739">
    <property type="term" value="C:mitochondrion"/>
    <property type="evidence" value="ECO:0007669"/>
    <property type="project" value="TreeGrafter"/>
</dbReference>
<dbReference type="STRING" id="157652.A0A371EKT7"/>
<feature type="transmembrane region" description="Helical" evidence="8">
    <location>
        <begin position="227"/>
        <end position="251"/>
    </location>
</feature>
<name>A0A371EKT7_MUCPR</name>
<dbReference type="Pfam" id="PF01040">
    <property type="entry name" value="UbiA"/>
    <property type="match status" value="1"/>
</dbReference>
<dbReference type="InterPro" id="IPR006369">
    <property type="entry name" value="Protohaem_IX_farnesylTrfase"/>
</dbReference>
<keyword evidence="10" id="KW-1185">Reference proteome</keyword>
<dbReference type="NCBIfam" id="TIGR01473">
    <property type="entry name" value="cyoE_ctaB"/>
    <property type="match status" value="1"/>
</dbReference>
<evidence type="ECO:0000256" key="6">
    <source>
        <dbReference type="ARBA" id="ARBA00023136"/>
    </source>
</evidence>
<dbReference type="InterPro" id="IPR044878">
    <property type="entry name" value="UbiA_sf"/>
</dbReference>
<comment type="subcellular location">
    <subcellularLocation>
        <location evidence="1">Membrane</location>
        <topology evidence="1">Multi-pass membrane protein</topology>
    </subcellularLocation>
</comment>
<evidence type="ECO:0000313" key="10">
    <source>
        <dbReference type="Proteomes" id="UP000257109"/>
    </source>
</evidence>
<feature type="transmembrane region" description="Helical" evidence="8">
    <location>
        <begin position="82"/>
        <end position="101"/>
    </location>
</feature>
<evidence type="ECO:0000313" key="9">
    <source>
        <dbReference type="EMBL" id="RDX66650.1"/>
    </source>
</evidence>
<dbReference type="AlphaFoldDB" id="A0A371EKT7"/>
<feature type="transmembrane region" description="Helical" evidence="8">
    <location>
        <begin position="107"/>
        <end position="128"/>
    </location>
</feature>
<feature type="transmembrane region" description="Helical" evidence="8">
    <location>
        <begin position="204"/>
        <end position="221"/>
    </location>
</feature>
<evidence type="ECO:0000256" key="4">
    <source>
        <dbReference type="ARBA" id="ARBA00022989"/>
    </source>
</evidence>
<evidence type="ECO:0000256" key="8">
    <source>
        <dbReference type="SAM" id="Phobius"/>
    </source>
</evidence>
<evidence type="ECO:0000256" key="2">
    <source>
        <dbReference type="ARBA" id="ARBA00022679"/>
    </source>
</evidence>
<dbReference type="PANTHER" id="PTHR43448:SF2">
    <property type="entry name" value="PROTOHEME IX FARNESYLTRANSFERASE, MITOCHONDRIAL"/>
    <property type="match status" value="1"/>
</dbReference>
<comment type="caution">
    <text evidence="9">The sequence shown here is derived from an EMBL/GenBank/DDBJ whole genome shotgun (WGS) entry which is preliminary data.</text>
</comment>
<evidence type="ECO:0000256" key="1">
    <source>
        <dbReference type="ARBA" id="ARBA00004141"/>
    </source>
</evidence>
<feature type="transmembrane region" description="Helical" evidence="8">
    <location>
        <begin position="149"/>
        <end position="169"/>
    </location>
</feature>
<feature type="transmembrane region" description="Helical" evidence="8">
    <location>
        <begin position="272"/>
        <end position="291"/>
    </location>
</feature>
<keyword evidence="3 8" id="KW-0812">Transmembrane</keyword>
<sequence length="390" mass="41789">MLRRGGSVTSFYSKFLNSCYSQNLNSLRSSSSSSSSSNPHLIAASTTGLDISSASASKATTDLVSFTRHYGKCYWELSKARLSMLVVATSGTGFVLGSGSVVNLSALSWTCLGTMMVAASANSLNQVFEINNDAKMKRTSRRPLPSGRITMPHAVGWASSVGLAGTALLATQANMLAAGLAASNLILYAFVYTPLKQIHPVNTWVGAVVGAIPPLLGWAAASNDISLNGMILPAALYFWQIPHFMALAYLCRDDYAAGGFKMYSLADPSGHRTALSTALTLAISAAAFSFYRDRTKGKARRMFHASLLYLPVFMSGLLIHRQSDNQQFLEENAKGFVKSASSVETLELDDENSNQIIKARRSCGSQARPPVAYASVAPFPFLPAPSYNFP</sequence>
<feature type="transmembrane region" description="Helical" evidence="8">
    <location>
        <begin position="303"/>
        <end position="319"/>
    </location>
</feature>